<sequence>MPFLSENRGCFCCEPSVSYPQQFQGLGAVTRTLGSTLQQSTGHFNQDCPLGPLLQDIHLNDSYSNQQQFYAFENQNSQNSTHKTEATVNQDINMFIPSYDCKNFDSVSSSVSFRGLQNREIGGRLSSSAPVTSLGCKMSVSLGEDPMLNANYSDSMDLDSALDELGMLSTITNSRRQFLIESRGQASLRKREHRLRSKSESSPNLASLGRPNGYHIVQLDTNFVTNVSDLLPVSDQMSSPMINISPQKSEHTRLEYRNPDVLEESVRRRRSVPRMSRMRKDRYRRSRCPYKIPNRLCNSMQESDFGSEFFENCASPFLSSNSTPETIADTLTNRLTEAQLLSQSKSTTASPVKPCHDLRLVRSLSAEDLTPIRRRLEQELNEQARESSKTEQSLDLMTSQMTNLHMV</sequence>
<keyword evidence="3" id="KW-1185">Reference proteome</keyword>
<protein>
    <submittedName>
        <fullName evidence="2">Uncharacterized protein</fullName>
    </submittedName>
</protein>
<evidence type="ECO:0000256" key="1">
    <source>
        <dbReference type="SAM" id="MobiDB-lite"/>
    </source>
</evidence>
<feature type="compositionally biased region" description="Polar residues" evidence="1">
    <location>
        <begin position="390"/>
        <end position="407"/>
    </location>
</feature>
<dbReference type="Proteomes" id="UP001497497">
    <property type="component" value="Unassembled WGS sequence"/>
</dbReference>
<gene>
    <name evidence="2" type="ORF">GSLYS_00012552001</name>
</gene>
<evidence type="ECO:0000313" key="3">
    <source>
        <dbReference type="Proteomes" id="UP001497497"/>
    </source>
</evidence>
<proteinExistence type="predicted"/>
<dbReference type="AlphaFoldDB" id="A0AAV2HYW4"/>
<organism evidence="2 3">
    <name type="scientific">Lymnaea stagnalis</name>
    <name type="common">Great pond snail</name>
    <name type="synonym">Helix stagnalis</name>
    <dbReference type="NCBI Taxonomy" id="6523"/>
    <lineage>
        <taxon>Eukaryota</taxon>
        <taxon>Metazoa</taxon>
        <taxon>Spiralia</taxon>
        <taxon>Lophotrochozoa</taxon>
        <taxon>Mollusca</taxon>
        <taxon>Gastropoda</taxon>
        <taxon>Heterobranchia</taxon>
        <taxon>Euthyneura</taxon>
        <taxon>Panpulmonata</taxon>
        <taxon>Hygrophila</taxon>
        <taxon>Lymnaeoidea</taxon>
        <taxon>Lymnaeidae</taxon>
        <taxon>Lymnaea</taxon>
    </lineage>
</organism>
<reference evidence="2 3" key="1">
    <citation type="submission" date="2024-04" db="EMBL/GenBank/DDBJ databases">
        <authorList>
            <consortium name="Genoscope - CEA"/>
            <person name="William W."/>
        </authorList>
    </citation>
    <scope>NUCLEOTIDE SEQUENCE [LARGE SCALE GENOMIC DNA]</scope>
</reference>
<name>A0AAV2HYW4_LYMST</name>
<evidence type="ECO:0000313" key="2">
    <source>
        <dbReference type="EMBL" id="CAL1538731.1"/>
    </source>
</evidence>
<dbReference type="EMBL" id="CAXITT010000310">
    <property type="protein sequence ID" value="CAL1538731.1"/>
    <property type="molecule type" value="Genomic_DNA"/>
</dbReference>
<feature type="region of interest" description="Disordered" evidence="1">
    <location>
        <begin position="189"/>
        <end position="209"/>
    </location>
</feature>
<feature type="region of interest" description="Disordered" evidence="1">
    <location>
        <begin position="382"/>
        <end position="407"/>
    </location>
</feature>
<comment type="caution">
    <text evidence="2">The sequence shown here is derived from an EMBL/GenBank/DDBJ whole genome shotgun (WGS) entry which is preliminary data.</text>
</comment>
<accession>A0AAV2HYW4</accession>